<sequence length="67" mass="7164">MCQSEVCRILMPPTVEHRTDKSATGDHPVPGVRAATDSADRAELMLLLLSSRCEPFAVGIDEGVVAL</sequence>
<keyword evidence="3" id="KW-1185">Reference proteome</keyword>
<organism evidence="2 3">
    <name type="scientific">Tomitella cavernea</name>
    <dbReference type="NCBI Taxonomy" id="1387982"/>
    <lineage>
        <taxon>Bacteria</taxon>
        <taxon>Bacillati</taxon>
        <taxon>Actinomycetota</taxon>
        <taxon>Actinomycetes</taxon>
        <taxon>Mycobacteriales</taxon>
        <taxon>Tomitella</taxon>
    </lineage>
</organism>
<evidence type="ECO:0000313" key="2">
    <source>
        <dbReference type="EMBL" id="GAA4811854.1"/>
    </source>
</evidence>
<reference evidence="3" key="1">
    <citation type="journal article" date="2019" name="Int. J. Syst. Evol. Microbiol.">
        <title>The Global Catalogue of Microorganisms (GCM) 10K type strain sequencing project: providing services to taxonomists for standard genome sequencing and annotation.</title>
        <authorList>
            <consortium name="The Broad Institute Genomics Platform"/>
            <consortium name="The Broad Institute Genome Sequencing Center for Infectious Disease"/>
            <person name="Wu L."/>
            <person name="Ma J."/>
        </authorList>
    </citation>
    <scope>NUCLEOTIDE SEQUENCE [LARGE SCALE GENOMIC DNA]</scope>
    <source>
        <strain evidence="3">JCM 18542</strain>
    </source>
</reference>
<accession>A0ABP9CPT8</accession>
<comment type="caution">
    <text evidence="2">The sequence shown here is derived from an EMBL/GenBank/DDBJ whole genome shotgun (WGS) entry which is preliminary data.</text>
</comment>
<protein>
    <submittedName>
        <fullName evidence="2">Uncharacterized protein</fullName>
    </submittedName>
</protein>
<gene>
    <name evidence="2" type="ORF">GCM10023353_15620</name>
</gene>
<name>A0ABP9CPT8_9ACTN</name>
<evidence type="ECO:0000256" key="1">
    <source>
        <dbReference type="SAM" id="MobiDB-lite"/>
    </source>
</evidence>
<feature type="region of interest" description="Disordered" evidence="1">
    <location>
        <begin position="13"/>
        <end position="33"/>
    </location>
</feature>
<evidence type="ECO:0000313" key="3">
    <source>
        <dbReference type="Proteomes" id="UP001500839"/>
    </source>
</evidence>
<proteinExistence type="predicted"/>
<feature type="compositionally biased region" description="Basic and acidic residues" evidence="1">
    <location>
        <begin position="15"/>
        <end position="24"/>
    </location>
</feature>
<dbReference type="EMBL" id="BAABKQ010000001">
    <property type="protein sequence ID" value="GAA4811854.1"/>
    <property type="molecule type" value="Genomic_DNA"/>
</dbReference>
<dbReference type="Proteomes" id="UP001500839">
    <property type="component" value="Unassembled WGS sequence"/>
</dbReference>